<organism evidence="2">
    <name type="scientific">Micrurus corallinus</name>
    <name type="common">Brazilian coral snake</name>
    <dbReference type="NCBI Taxonomy" id="54390"/>
    <lineage>
        <taxon>Eukaryota</taxon>
        <taxon>Metazoa</taxon>
        <taxon>Chordata</taxon>
        <taxon>Craniata</taxon>
        <taxon>Vertebrata</taxon>
        <taxon>Euteleostomi</taxon>
        <taxon>Lepidosauria</taxon>
        <taxon>Squamata</taxon>
        <taxon>Bifurcata</taxon>
        <taxon>Unidentata</taxon>
        <taxon>Episquamata</taxon>
        <taxon>Toxicofera</taxon>
        <taxon>Serpentes</taxon>
        <taxon>Colubroidea</taxon>
        <taxon>Elapidae</taxon>
        <taxon>Elapinae</taxon>
        <taxon>Micrurus</taxon>
    </lineage>
</organism>
<feature type="compositionally biased region" description="Basic and acidic residues" evidence="1">
    <location>
        <begin position="122"/>
        <end position="137"/>
    </location>
</feature>
<dbReference type="AlphaFoldDB" id="A0A2D4F1U9"/>
<name>A0A2D4F1U9_MICCO</name>
<reference evidence="2" key="1">
    <citation type="submission" date="2017-07" db="EMBL/GenBank/DDBJ databases">
        <authorList>
            <person name="Mikheyev A."/>
            <person name="Grau M."/>
        </authorList>
    </citation>
    <scope>NUCLEOTIDE SEQUENCE</scope>
    <source>
        <tissue evidence="2">Venom_gland</tissue>
    </source>
</reference>
<protein>
    <submittedName>
        <fullName evidence="2">Uncharacterized protein</fullName>
    </submittedName>
</protein>
<evidence type="ECO:0000313" key="2">
    <source>
        <dbReference type="EMBL" id="LAA41469.1"/>
    </source>
</evidence>
<feature type="region of interest" description="Disordered" evidence="1">
    <location>
        <begin position="122"/>
        <end position="145"/>
    </location>
</feature>
<evidence type="ECO:0000256" key="1">
    <source>
        <dbReference type="SAM" id="MobiDB-lite"/>
    </source>
</evidence>
<proteinExistence type="predicted"/>
<dbReference type="EMBL" id="IACJ01042325">
    <property type="protein sequence ID" value="LAA41469.1"/>
    <property type="molecule type" value="Transcribed_RNA"/>
</dbReference>
<reference evidence="2" key="2">
    <citation type="submission" date="2017-11" db="EMBL/GenBank/DDBJ databases">
        <title>Coralsnake Venomics: Analyses of Venom Gland Transcriptomes and Proteomes of Six Brazilian Taxa.</title>
        <authorList>
            <person name="Aird S.D."/>
            <person name="Jorge da Silva N."/>
            <person name="Qiu L."/>
            <person name="Villar-Briones A."/>
            <person name="Aparecida-Saddi V."/>
            <person name="Campos-Telles M.P."/>
            <person name="Grau M."/>
            <person name="Mikheyev A.S."/>
        </authorList>
    </citation>
    <scope>NUCLEOTIDE SEQUENCE</scope>
    <source>
        <tissue evidence="2">Venom_gland</tissue>
    </source>
</reference>
<sequence>MEGKAFYWGRSLQKPILLFFTPRLHLLKLQAEDGSSKRPSGDLISELESYARISRSLCWFTCKRNMETAIRGRLMGSTKSITRFFYLFFCSLGPPLDRLGIVSLVRLEGLPFQHLNWSLEKGKSRSREGGGDEKKQEAMSSSPALTMRAGWVTLGQSPGDGEF</sequence>
<accession>A0A2D4F1U9</accession>